<dbReference type="InterPro" id="IPR013763">
    <property type="entry name" value="Cyclin-like_dom"/>
</dbReference>
<accession>Q4SG06</accession>
<proteinExistence type="inferred from homology"/>
<comment type="subunit">
    <text evidence="5">Interacts with the CDK1 protein kinase to form a serine/threonine kinase holoenzyme complex also known as maturation promoting factor (MPF). The cyclin subunit imparts substrate specificity to the complex.</text>
</comment>
<evidence type="ECO:0000259" key="8">
    <source>
        <dbReference type="SMART" id="SM01332"/>
    </source>
</evidence>
<feature type="non-terminal residue" evidence="9">
    <location>
        <position position="276"/>
    </location>
</feature>
<evidence type="ECO:0000256" key="4">
    <source>
        <dbReference type="ARBA" id="ARBA00023306"/>
    </source>
</evidence>
<feature type="domain" description="Cyclin C-terminal" evidence="8">
    <location>
        <begin position="155"/>
        <end position="272"/>
    </location>
</feature>
<reference evidence="9" key="1">
    <citation type="journal article" date="2004" name="Nature">
        <title>Genome duplication in the teleost fish Tetraodon nigroviridis reveals the early vertebrate proto-karyotype.</title>
        <authorList>
            <person name="Jaillon O."/>
            <person name="Aury J.-M."/>
            <person name="Brunet F."/>
            <person name="Petit J.-L."/>
            <person name="Stange-Thomann N."/>
            <person name="Mauceli E."/>
            <person name="Bouneau L."/>
            <person name="Fischer C."/>
            <person name="Ozouf-Costaz C."/>
            <person name="Bernot A."/>
            <person name="Nicaud S."/>
            <person name="Jaffe D."/>
            <person name="Fisher S."/>
            <person name="Lutfalla G."/>
            <person name="Dossat C."/>
            <person name="Segurens B."/>
            <person name="Dasilva C."/>
            <person name="Salanoubat M."/>
            <person name="Levy M."/>
            <person name="Boudet N."/>
            <person name="Castellano S."/>
            <person name="Anthouard V."/>
            <person name="Jubin C."/>
            <person name="Castelli V."/>
            <person name="Katinka M."/>
            <person name="Vacherie B."/>
            <person name="Biemont C."/>
            <person name="Skalli Z."/>
            <person name="Cattolico L."/>
            <person name="Poulain J."/>
            <person name="De Berardinis V."/>
            <person name="Cruaud C."/>
            <person name="Duprat S."/>
            <person name="Brottier P."/>
            <person name="Coutanceau J.-P."/>
            <person name="Gouzy J."/>
            <person name="Parra G."/>
            <person name="Lardier G."/>
            <person name="Chapple C."/>
            <person name="McKernan K.J."/>
            <person name="McEwan P."/>
            <person name="Bosak S."/>
            <person name="Kellis M."/>
            <person name="Volff J.-N."/>
            <person name="Guigo R."/>
            <person name="Zody M.C."/>
            <person name="Mesirov J."/>
            <person name="Lindblad-Toh K."/>
            <person name="Birren B."/>
            <person name="Nusbaum C."/>
            <person name="Kahn D."/>
            <person name="Robinson-Rechavi M."/>
            <person name="Laudet V."/>
            <person name="Schachter V."/>
            <person name="Quetier F."/>
            <person name="Saurin W."/>
            <person name="Scarpelli C."/>
            <person name="Wincker P."/>
            <person name="Lander E.S."/>
            <person name="Weissenbach J."/>
            <person name="Roest Crollius H."/>
        </authorList>
    </citation>
    <scope>NUCLEOTIDE SEQUENCE [LARGE SCALE GENOMIC DNA]</scope>
</reference>
<feature type="domain" description="Cyclin-like" evidence="7">
    <location>
        <begin position="59"/>
        <end position="146"/>
    </location>
</feature>
<dbReference type="SMART" id="SM00385">
    <property type="entry name" value="CYCLIN"/>
    <property type="match status" value="2"/>
</dbReference>
<dbReference type="KEGG" id="tng:GSTEN00018864G001"/>
<dbReference type="InterPro" id="IPR036915">
    <property type="entry name" value="Cyclin-like_sf"/>
</dbReference>
<dbReference type="GO" id="GO:0051301">
    <property type="term" value="P:cell division"/>
    <property type="evidence" value="ECO:0007669"/>
    <property type="project" value="UniProtKB-KW"/>
</dbReference>
<dbReference type="PIRSF" id="PIRSF001771">
    <property type="entry name" value="Cyclin_A_B_D_E"/>
    <property type="match status" value="1"/>
</dbReference>
<dbReference type="GO" id="GO:0044772">
    <property type="term" value="P:mitotic cell cycle phase transition"/>
    <property type="evidence" value="ECO:0007669"/>
    <property type="project" value="InterPro"/>
</dbReference>
<dbReference type="Pfam" id="PF02984">
    <property type="entry name" value="Cyclin_C"/>
    <property type="match status" value="1"/>
</dbReference>
<dbReference type="PANTHER" id="PTHR10177">
    <property type="entry name" value="CYCLINS"/>
    <property type="match status" value="1"/>
</dbReference>
<name>Q4SG06_TETNG</name>
<keyword evidence="3 6" id="KW-0195">Cyclin</keyword>
<gene>
    <name evidence="9" type="ORF">GSTENG00018864001</name>
</gene>
<comment type="similarity">
    <text evidence="6">Belongs to the cyclin family.</text>
</comment>
<dbReference type="GO" id="GO:0016538">
    <property type="term" value="F:cyclin-dependent protein serine/threonine kinase regulator activity"/>
    <property type="evidence" value="ECO:0007669"/>
    <property type="project" value="InterPro"/>
</dbReference>
<dbReference type="Pfam" id="PF00134">
    <property type="entry name" value="Cyclin_N"/>
    <property type="match status" value="2"/>
</dbReference>
<comment type="caution">
    <text evidence="9">The sequence shown here is derived from an EMBL/GenBank/DDBJ whole genome shotgun (WGS) entry which is preliminary data.</text>
</comment>
<keyword evidence="4" id="KW-0131">Cell cycle</keyword>
<evidence type="ECO:0000256" key="1">
    <source>
        <dbReference type="ARBA" id="ARBA00003222"/>
    </source>
</evidence>
<dbReference type="PROSITE" id="PS00292">
    <property type="entry name" value="CYCLINS"/>
    <property type="match status" value="1"/>
</dbReference>
<evidence type="ECO:0000313" key="9">
    <source>
        <dbReference type="EMBL" id="CAG00426.1"/>
    </source>
</evidence>
<dbReference type="InterPro" id="IPR004367">
    <property type="entry name" value="Cyclin_C-dom"/>
</dbReference>
<dbReference type="AlphaFoldDB" id="Q4SG06"/>
<protein>
    <submittedName>
        <fullName evidence="9">(spotted green pufferfish) hypothetical protein</fullName>
    </submittedName>
</protein>
<evidence type="ECO:0000256" key="3">
    <source>
        <dbReference type="ARBA" id="ARBA00023127"/>
    </source>
</evidence>
<dbReference type="EMBL" id="CAAE01014601">
    <property type="protein sequence ID" value="CAG00426.1"/>
    <property type="molecule type" value="Genomic_DNA"/>
</dbReference>
<reference evidence="9" key="2">
    <citation type="submission" date="2004-02" db="EMBL/GenBank/DDBJ databases">
        <authorList>
            <consortium name="Genoscope"/>
            <consortium name="Whitehead Institute Centre for Genome Research"/>
        </authorList>
    </citation>
    <scope>NUCLEOTIDE SEQUENCE</scope>
</reference>
<evidence type="ECO:0000259" key="7">
    <source>
        <dbReference type="SMART" id="SM00385"/>
    </source>
</evidence>
<dbReference type="SMART" id="SM01332">
    <property type="entry name" value="Cyclin_C"/>
    <property type="match status" value="1"/>
</dbReference>
<feature type="domain" description="Cyclin-like" evidence="7">
    <location>
        <begin position="159"/>
        <end position="241"/>
    </location>
</feature>
<evidence type="ECO:0000256" key="5">
    <source>
        <dbReference type="ARBA" id="ARBA00025821"/>
    </source>
</evidence>
<keyword evidence="2" id="KW-0132">Cell division</keyword>
<comment type="function">
    <text evidence="1">Essential for the control of the cell cycle at the G2/M (mitosis) transition.</text>
</comment>
<dbReference type="SUPFAM" id="SSF47954">
    <property type="entry name" value="Cyclin-like"/>
    <property type="match status" value="2"/>
</dbReference>
<evidence type="ECO:0000256" key="2">
    <source>
        <dbReference type="ARBA" id="ARBA00022618"/>
    </source>
</evidence>
<evidence type="ECO:0000256" key="6">
    <source>
        <dbReference type="RuleBase" id="RU000383"/>
    </source>
</evidence>
<feature type="non-terminal residue" evidence="9">
    <location>
        <position position="1"/>
    </location>
</feature>
<dbReference type="InterPro" id="IPR046965">
    <property type="entry name" value="Cyclin_A/B-like"/>
</dbReference>
<dbReference type="InterPro" id="IPR006671">
    <property type="entry name" value="Cyclin_N"/>
</dbReference>
<sequence length="276" mass="31389">DDSVLSDESLPSEEALRVSEYAEDIHRHMREREVWFRPRPGFLENHPEITADMRAVLVSWMVEVVREYRLRSETLHLSVNYLDRFLSQTKSIGLCGSVQKRPNGGRHARFRKYEEINPPELDDFVYTTDNTYTRSQLMHMELLILKALGYRLAAPTSSQFLSLFTAIQSACPLTHNLAMYIAELGLLETDVLLRYPPSLLAAAAYSLASFTVSTLLWPDNLHAFTGLKMADVSACVADLHQLHLSAQSHPHQAIRERYKSSRYCHVSSITPSSVLP</sequence>
<dbReference type="Gene3D" id="1.10.472.10">
    <property type="entry name" value="Cyclin-like"/>
    <property type="match status" value="2"/>
</dbReference>
<dbReference type="FunFam" id="1.10.472.10:FF:000013">
    <property type="entry name" value="Cyclin A1"/>
    <property type="match status" value="1"/>
</dbReference>
<organism evidence="9">
    <name type="scientific">Tetraodon nigroviridis</name>
    <name type="common">Spotted green pufferfish</name>
    <name type="synonym">Chelonodon nigroviridis</name>
    <dbReference type="NCBI Taxonomy" id="99883"/>
    <lineage>
        <taxon>Eukaryota</taxon>
        <taxon>Metazoa</taxon>
        <taxon>Chordata</taxon>
        <taxon>Craniata</taxon>
        <taxon>Vertebrata</taxon>
        <taxon>Euteleostomi</taxon>
        <taxon>Actinopterygii</taxon>
        <taxon>Neopterygii</taxon>
        <taxon>Teleostei</taxon>
        <taxon>Neoteleostei</taxon>
        <taxon>Acanthomorphata</taxon>
        <taxon>Eupercaria</taxon>
        <taxon>Tetraodontiformes</taxon>
        <taxon>Tetradontoidea</taxon>
        <taxon>Tetraodontidae</taxon>
        <taxon>Tetraodon</taxon>
    </lineage>
</organism>
<dbReference type="InterPro" id="IPR039361">
    <property type="entry name" value="Cyclin"/>
</dbReference>
<dbReference type="OrthoDB" id="5590282at2759"/>
<dbReference type="InterPro" id="IPR048258">
    <property type="entry name" value="Cyclins_cyclin-box"/>
</dbReference>